<evidence type="ECO:0000313" key="2">
    <source>
        <dbReference type="EMBL" id="CAF3925616.1"/>
    </source>
</evidence>
<evidence type="ECO:0000313" key="3">
    <source>
        <dbReference type="Proteomes" id="UP000663887"/>
    </source>
</evidence>
<dbReference type="AlphaFoldDB" id="A0A816RU93"/>
<proteinExistence type="predicted"/>
<dbReference type="EMBL" id="CAJOBF010001207">
    <property type="protein sequence ID" value="CAF3925616.1"/>
    <property type="molecule type" value="Genomic_DNA"/>
</dbReference>
<gene>
    <name evidence="2" type="ORF">UXM345_LOCUS11890</name>
    <name evidence="1" type="ORF">XDN619_LOCUS13597</name>
</gene>
<organism evidence="1 3">
    <name type="scientific">Rotaria magnacalcarata</name>
    <dbReference type="NCBI Taxonomy" id="392030"/>
    <lineage>
        <taxon>Eukaryota</taxon>
        <taxon>Metazoa</taxon>
        <taxon>Spiralia</taxon>
        <taxon>Gnathifera</taxon>
        <taxon>Rotifera</taxon>
        <taxon>Eurotatoria</taxon>
        <taxon>Bdelloidea</taxon>
        <taxon>Philodinida</taxon>
        <taxon>Philodinidae</taxon>
        <taxon>Rotaria</taxon>
    </lineage>
</organism>
<dbReference type="EMBL" id="CAJNRG010005351">
    <property type="protein sequence ID" value="CAF2075861.1"/>
    <property type="molecule type" value="Genomic_DNA"/>
</dbReference>
<comment type="caution">
    <text evidence="1">The sequence shown here is derived from an EMBL/GenBank/DDBJ whole genome shotgun (WGS) entry which is preliminary data.</text>
</comment>
<evidence type="ECO:0000313" key="1">
    <source>
        <dbReference type="EMBL" id="CAF2075861.1"/>
    </source>
</evidence>
<name>A0A816RU93_9BILA</name>
<sequence>MNDFITPSRVLTKLTAAELAFVYHGVHHGHSYVSQSCIVDLVKKCFHESSIGQNISCSKTKARKLSVNVLGLVKSILEVTNQPCETAYDIVASLRDVLKMNGIDIQYITSIGADNTNTNIRP</sequence>
<reference evidence="1" key="1">
    <citation type="submission" date="2021-02" db="EMBL/GenBank/DDBJ databases">
        <authorList>
            <person name="Nowell W R."/>
        </authorList>
    </citation>
    <scope>NUCLEOTIDE SEQUENCE</scope>
</reference>
<protein>
    <submittedName>
        <fullName evidence="1">Uncharacterized protein</fullName>
    </submittedName>
</protein>
<accession>A0A816RU93</accession>
<dbReference type="Proteomes" id="UP000663887">
    <property type="component" value="Unassembled WGS sequence"/>
</dbReference>
<dbReference type="Proteomes" id="UP000663842">
    <property type="component" value="Unassembled WGS sequence"/>
</dbReference>